<reference evidence="2" key="1">
    <citation type="submission" date="2014-04" db="EMBL/GenBank/DDBJ databases">
        <title>An assemblage of novel putative closterovirus variants from American persimmon.</title>
        <authorList>
            <person name="Ito T."/>
            <person name="Sato A."/>
            <person name="Suzaki K."/>
        </authorList>
    </citation>
    <scope>NUCLEOTIDE SEQUENCE</scope>
    <source>
        <strain evidence="2">Variant 3</strain>
    </source>
</reference>
<organism evidence="2">
    <name type="scientific">Persimmon virus B</name>
    <dbReference type="NCBI Taxonomy" id="1493829"/>
    <lineage>
        <taxon>Viruses</taxon>
        <taxon>Riboviria</taxon>
        <taxon>Orthornavirae</taxon>
        <taxon>Kitrinoviricota</taxon>
        <taxon>Alsuviricetes</taxon>
        <taxon>Martellivirales</taxon>
        <taxon>Closteroviridae</taxon>
        <taxon>Olivavirus</taxon>
        <taxon>Olivavirus betadiospyri</taxon>
    </lineage>
</organism>
<evidence type="ECO:0000256" key="1">
    <source>
        <dbReference type="SAM" id="Phobius"/>
    </source>
</evidence>
<keyword evidence="1" id="KW-0472">Membrane</keyword>
<sequence>MEFSVLDILLIVILYVLLVYAYDYYLSNHNKLSRIYGILKEVKQDNYDDYLNLPSGDVPTRRERRRRSSVYIR</sequence>
<name>A0A0A8JEP0_9CLOS</name>
<keyword evidence="1 2" id="KW-0812">Transmembrane</keyword>
<evidence type="ECO:0000313" key="2">
    <source>
        <dbReference type="EMBL" id="BAQ08230.1"/>
    </source>
</evidence>
<proteinExistence type="predicted"/>
<dbReference type="EMBL" id="AB923926">
    <property type="protein sequence ID" value="BAQ08230.1"/>
    <property type="molecule type" value="Genomic_RNA"/>
</dbReference>
<protein>
    <submittedName>
        <fullName evidence="2">Putative transmembrane protein</fullName>
    </submittedName>
</protein>
<gene>
    <name evidence="2" type="primary">p9</name>
</gene>
<keyword evidence="1" id="KW-1133">Transmembrane helix</keyword>
<accession>A0A0A8JEP0</accession>
<feature type="transmembrane region" description="Helical" evidence="1">
    <location>
        <begin position="6"/>
        <end position="26"/>
    </location>
</feature>